<dbReference type="AlphaFoldDB" id="A0A7X6DR85"/>
<evidence type="ECO:0000256" key="3">
    <source>
        <dbReference type="ARBA" id="ARBA00007931"/>
    </source>
</evidence>
<evidence type="ECO:0000259" key="11">
    <source>
        <dbReference type="Pfam" id="PF02163"/>
    </source>
</evidence>
<dbReference type="GO" id="GO:0006508">
    <property type="term" value="P:proteolysis"/>
    <property type="evidence" value="ECO:0007669"/>
    <property type="project" value="UniProtKB-KW"/>
</dbReference>
<keyword evidence="9 10" id="KW-0472">Membrane</keyword>
<dbReference type="GO" id="GO:0008233">
    <property type="term" value="F:peptidase activity"/>
    <property type="evidence" value="ECO:0007669"/>
    <property type="project" value="UniProtKB-KW"/>
</dbReference>
<keyword evidence="8 10" id="KW-1133">Transmembrane helix</keyword>
<comment type="cofactor">
    <cofactor evidence="1">
        <name>Zn(2+)</name>
        <dbReference type="ChEBI" id="CHEBI:29105"/>
    </cofactor>
</comment>
<evidence type="ECO:0000313" key="12">
    <source>
        <dbReference type="EMBL" id="NKE71767.1"/>
    </source>
</evidence>
<feature type="transmembrane region" description="Helical" evidence="10">
    <location>
        <begin position="179"/>
        <end position="200"/>
    </location>
</feature>
<feature type="domain" description="Peptidase M50" evidence="11">
    <location>
        <begin position="56"/>
        <end position="231"/>
    </location>
</feature>
<keyword evidence="6" id="KW-0378">Hydrolase</keyword>
<comment type="similarity">
    <text evidence="3">Belongs to the peptidase M50B family.</text>
</comment>
<dbReference type="GO" id="GO:0016020">
    <property type="term" value="C:membrane"/>
    <property type="evidence" value="ECO:0007669"/>
    <property type="project" value="UniProtKB-SubCell"/>
</dbReference>
<proteinExistence type="inferred from homology"/>
<keyword evidence="4 12" id="KW-0645">Protease</keyword>
<protein>
    <submittedName>
        <fullName evidence="12">Site-2 protease family protein</fullName>
    </submittedName>
</protein>
<evidence type="ECO:0000256" key="5">
    <source>
        <dbReference type="ARBA" id="ARBA00022692"/>
    </source>
</evidence>
<keyword evidence="7" id="KW-0809">Transit peptide</keyword>
<dbReference type="PANTHER" id="PTHR31412:SF0">
    <property type="entry name" value="ZINC METALLOPROTEASE EGY1, CHLOROPLASTIC-RELATED"/>
    <property type="match status" value="1"/>
</dbReference>
<dbReference type="InterPro" id="IPR008915">
    <property type="entry name" value="Peptidase_M50"/>
</dbReference>
<comment type="caution">
    <text evidence="12">The sequence shown here is derived from an EMBL/GenBank/DDBJ whole genome shotgun (WGS) entry which is preliminary data.</text>
</comment>
<organism evidence="12 13">
    <name type="scientific">Candidatus Manganitrophus noduliformans</name>
    <dbReference type="NCBI Taxonomy" id="2606439"/>
    <lineage>
        <taxon>Bacteria</taxon>
        <taxon>Pseudomonadati</taxon>
        <taxon>Nitrospirota</taxon>
        <taxon>Nitrospiria</taxon>
        <taxon>Candidatus Troglogloeales</taxon>
        <taxon>Candidatus Manganitrophaceae</taxon>
        <taxon>Candidatus Manganitrophus</taxon>
    </lineage>
</organism>
<dbReference type="InterPro" id="IPR044838">
    <property type="entry name" value="EGY1-like"/>
</dbReference>
<keyword evidence="13" id="KW-1185">Reference proteome</keyword>
<feature type="transmembrane region" description="Helical" evidence="10">
    <location>
        <begin position="221"/>
        <end position="251"/>
    </location>
</feature>
<gene>
    <name evidence="12" type="ORF">MNODULE_13550</name>
</gene>
<feature type="transmembrane region" description="Helical" evidence="10">
    <location>
        <begin position="86"/>
        <end position="104"/>
    </location>
</feature>
<evidence type="ECO:0000256" key="10">
    <source>
        <dbReference type="SAM" id="Phobius"/>
    </source>
</evidence>
<reference evidence="12 13" key="1">
    <citation type="journal article" date="2020" name="Nature">
        <title>Bacterial chemolithoautotrophy via manganese oxidation.</title>
        <authorList>
            <person name="Yu H."/>
            <person name="Leadbetter J.R."/>
        </authorList>
    </citation>
    <scope>NUCLEOTIDE SEQUENCE [LARGE SCALE GENOMIC DNA]</scope>
    <source>
        <strain evidence="12 13">Mn-1</strain>
    </source>
</reference>
<dbReference type="Pfam" id="PF02163">
    <property type="entry name" value="Peptidase_M50"/>
    <property type="match status" value="1"/>
</dbReference>
<feature type="transmembrane region" description="Helical" evidence="10">
    <location>
        <begin position="49"/>
        <end position="66"/>
    </location>
</feature>
<feature type="transmembrane region" description="Helical" evidence="10">
    <location>
        <begin position="116"/>
        <end position="140"/>
    </location>
</feature>
<accession>A0A7X6DR85</accession>
<feature type="transmembrane region" description="Helical" evidence="10">
    <location>
        <begin position="17"/>
        <end position="37"/>
    </location>
</feature>
<feature type="transmembrane region" description="Helical" evidence="10">
    <location>
        <begin position="271"/>
        <end position="289"/>
    </location>
</feature>
<evidence type="ECO:0000256" key="8">
    <source>
        <dbReference type="ARBA" id="ARBA00022989"/>
    </source>
</evidence>
<dbReference type="CDD" id="cd06160">
    <property type="entry name" value="S2P-M50_like_2"/>
    <property type="match status" value="1"/>
</dbReference>
<evidence type="ECO:0000256" key="7">
    <source>
        <dbReference type="ARBA" id="ARBA00022946"/>
    </source>
</evidence>
<evidence type="ECO:0000313" key="13">
    <source>
        <dbReference type="Proteomes" id="UP000534783"/>
    </source>
</evidence>
<keyword evidence="5 10" id="KW-0812">Transmembrane</keyword>
<name>A0A7X6DR85_9BACT</name>
<dbReference type="PANTHER" id="PTHR31412">
    <property type="entry name" value="ZINC METALLOPROTEASE EGY1"/>
    <property type="match status" value="1"/>
</dbReference>
<evidence type="ECO:0000256" key="2">
    <source>
        <dbReference type="ARBA" id="ARBA00004141"/>
    </source>
</evidence>
<evidence type="ECO:0000256" key="6">
    <source>
        <dbReference type="ARBA" id="ARBA00022801"/>
    </source>
</evidence>
<dbReference type="EMBL" id="VTOW01000002">
    <property type="protein sequence ID" value="NKE71767.1"/>
    <property type="molecule type" value="Genomic_DNA"/>
</dbReference>
<evidence type="ECO:0000256" key="9">
    <source>
        <dbReference type="ARBA" id="ARBA00023136"/>
    </source>
</evidence>
<sequence length="291" mass="31864">MQEESWAAAGEEEKTRFAVPAILFLITIFTTLLAGSYQEGGEPFRRPADLVKGIPFSFTLMSILFVHEMGHYVTSKYYGVKTTLPYFIPGPWAPFGIGTFGAFIRMRSPILRKNALLDIGAAGPIAGFVVSIFAVGVGLYSSKIVEIQEGNALLRLGDPLMFTFLAHFLGKVPPAGYDVALSSVAFAGWFGLFVTSMNLLPIGQLDGGHIAYALLGRKQRFLSIGMVVTLIILGVIGWPGWYIWAILISFLGLHHPPTIDEDVPLDLKHQLIGWGSIVLFIVTFMPVPFKI</sequence>
<dbReference type="Proteomes" id="UP000534783">
    <property type="component" value="Unassembled WGS sequence"/>
</dbReference>
<evidence type="ECO:0000256" key="4">
    <source>
        <dbReference type="ARBA" id="ARBA00022670"/>
    </source>
</evidence>
<evidence type="ECO:0000256" key="1">
    <source>
        <dbReference type="ARBA" id="ARBA00001947"/>
    </source>
</evidence>
<comment type="subcellular location">
    <subcellularLocation>
        <location evidence="2">Membrane</location>
        <topology evidence="2">Multi-pass membrane protein</topology>
    </subcellularLocation>
</comment>